<sequence>MFLSSVATLVLLGGVVSALPSAPAPHACAAAVAKFNAERRAARGLAKRTFYPKMLNLTCVLSPESSLASSYVANSPVRSALNVDNSPGVELIVDVGVMDTTTCKPLQNAMVELWGPNAVGQYSSTSLRGATSTGSNGIAEFQTIFPGAPAGAANHLNILVHQTGSESSSVVHVGQLFFYDSWNKFVGMYTNYNKNTNLQMLNADDPNYAAASRNGVDPIIDTESINDDWPEAGTWSRNHTSSPPPHRPHLKMRVYALTSSVLALLLRSTTVRADSGTGLYPPGLQPLITRANVLLSSGQFSEAARVYSEAIEQSPADYLLYYKRGTAYLSLGRHGSALDDFTHVLTLTPLPSAYLMQARIHTKEGDFAAAKAALKLYSGGEKETLEREALLGDIAEGEAAAKQANQERSAQLWNACVENSSRALRISTHSSSVRSLRVECSLGAGDIEGAVGDMSRLTSLLPESQTQELNALIFRLAFFLLPASPVATNALKQCLHSDPESRLCMPLHRLSKTLERGFALLEDQTNAGDWRGALATLKGTGKKGDIYRKFQEAATEQLAAQHLALFTLGSGKIRLPSWEKTSPRRRTLLRALCKGHTNLELHRKGEEWCQMLYNMEEGDNDADALRGLGEALLVKEEWEDAVRMLERAFEATGRSDRDFGGRLQTAQRLLKQSKAKDYYKVLGVSRDADPKTIKKAFRNAAKTAHPDKGGSEQKMAALNEAYEVLSDPELRQRFDNGEDPNDPMASQGGHPFQQGGHPFAQFFQGGGFPGGGFPGGGGGGGFQFHFSHGH</sequence>
<proteinExistence type="predicted"/>
<organism evidence="8 9">
    <name type="scientific">Mycena indigotica</name>
    <dbReference type="NCBI Taxonomy" id="2126181"/>
    <lineage>
        <taxon>Eukaryota</taxon>
        <taxon>Fungi</taxon>
        <taxon>Dikarya</taxon>
        <taxon>Basidiomycota</taxon>
        <taxon>Agaricomycotina</taxon>
        <taxon>Agaricomycetes</taxon>
        <taxon>Agaricomycetidae</taxon>
        <taxon>Agaricales</taxon>
        <taxon>Marasmiineae</taxon>
        <taxon>Mycenaceae</taxon>
        <taxon>Mycena</taxon>
    </lineage>
</organism>
<dbReference type="GO" id="GO:0005783">
    <property type="term" value="C:endoplasmic reticulum"/>
    <property type="evidence" value="ECO:0007669"/>
    <property type="project" value="UniProtKB-SubCell"/>
</dbReference>
<protein>
    <recommendedName>
        <fullName evidence="7">J domain-containing protein</fullName>
    </recommendedName>
</protein>
<dbReference type="PROSITE" id="PS50076">
    <property type="entry name" value="DNAJ_2"/>
    <property type="match status" value="1"/>
</dbReference>
<comment type="subcellular location">
    <subcellularLocation>
        <location evidence="1">Endoplasmic reticulum</location>
    </subcellularLocation>
</comment>
<dbReference type="InterPro" id="IPR036869">
    <property type="entry name" value="J_dom_sf"/>
</dbReference>
<feature type="compositionally biased region" description="Low complexity" evidence="5">
    <location>
        <begin position="747"/>
        <end position="757"/>
    </location>
</feature>
<dbReference type="GO" id="GO:0034975">
    <property type="term" value="P:protein folding in endoplasmic reticulum"/>
    <property type="evidence" value="ECO:0007669"/>
    <property type="project" value="TreeGrafter"/>
</dbReference>
<dbReference type="Pfam" id="PF00226">
    <property type="entry name" value="DnaJ"/>
    <property type="match status" value="1"/>
</dbReference>
<feature type="domain" description="J" evidence="7">
    <location>
        <begin position="677"/>
        <end position="738"/>
    </location>
</feature>
<dbReference type="InterPro" id="IPR051727">
    <property type="entry name" value="DnaJ_C3_Co-chaperones"/>
</dbReference>
<dbReference type="SUPFAM" id="SSF49482">
    <property type="entry name" value="Aromatic compound dioxygenase"/>
    <property type="match status" value="1"/>
</dbReference>
<feature type="region of interest" description="Disordered" evidence="5">
    <location>
        <begin position="732"/>
        <end position="757"/>
    </location>
</feature>
<evidence type="ECO:0000313" key="9">
    <source>
        <dbReference type="Proteomes" id="UP000636479"/>
    </source>
</evidence>
<dbReference type="PROSITE" id="PS50005">
    <property type="entry name" value="TPR"/>
    <property type="match status" value="2"/>
</dbReference>
<keyword evidence="9" id="KW-1185">Reference proteome</keyword>
<dbReference type="SUPFAM" id="SSF46565">
    <property type="entry name" value="Chaperone J-domain"/>
    <property type="match status" value="1"/>
</dbReference>
<feature type="chain" id="PRO_5034203053" description="J domain-containing protein" evidence="6">
    <location>
        <begin position="19"/>
        <end position="790"/>
    </location>
</feature>
<evidence type="ECO:0000256" key="5">
    <source>
        <dbReference type="SAM" id="MobiDB-lite"/>
    </source>
</evidence>
<keyword evidence="2 6" id="KW-0732">Signal</keyword>
<comment type="caution">
    <text evidence="8">The sequence shown here is derived from an EMBL/GenBank/DDBJ whole genome shotgun (WGS) entry which is preliminary data.</text>
</comment>
<dbReference type="GO" id="GO:0051087">
    <property type="term" value="F:protein-folding chaperone binding"/>
    <property type="evidence" value="ECO:0007669"/>
    <property type="project" value="TreeGrafter"/>
</dbReference>
<dbReference type="SUPFAM" id="SSF48452">
    <property type="entry name" value="TPR-like"/>
    <property type="match status" value="1"/>
</dbReference>
<dbReference type="Gene3D" id="1.10.287.110">
    <property type="entry name" value="DnaJ domain"/>
    <property type="match status" value="1"/>
</dbReference>
<evidence type="ECO:0000256" key="4">
    <source>
        <dbReference type="PROSITE-ProRule" id="PRU00339"/>
    </source>
</evidence>
<dbReference type="InterPro" id="IPR001623">
    <property type="entry name" value="DnaJ_domain"/>
</dbReference>
<dbReference type="Pfam" id="PF13414">
    <property type="entry name" value="TPR_11"/>
    <property type="match status" value="1"/>
</dbReference>
<evidence type="ECO:0000256" key="1">
    <source>
        <dbReference type="ARBA" id="ARBA00004240"/>
    </source>
</evidence>
<dbReference type="RefSeq" id="XP_037214420.1">
    <property type="nucleotide sequence ID" value="XM_037369214.1"/>
</dbReference>
<dbReference type="GO" id="GO:0005506">
    <property type="term" value="F:iron ion binding"/>
    <property type="evidence" value="ECO:0007669"/>
    <property type="project" value="InterPro"/>
</dbReference>
<dbReference type="OrthoDB" id="1726119at2759"/>
<dbReference type="Proteomes" id="UP000636479">
    <property type="component" value="Unassembled WGS sequence"/>
</dbReference>
<feature type="repeat" description="TPR" evidence="4">
    <location>
        <begin position="284"/>
        <end position="317"/>
    </location>
</feature>
<evidence type="ECO:0000256" key="6">
    <source>
        <dbReference type="SAM" id="SignalP"/>
    </source>
</evidence>
<evidence type="ECO:0000313" key="8">
    <source>
        <dbReference type="EMBL" id="KAF7291298.1"/>
    </source>
</evidence>
<evidence type="ECO:0000256" key="3">
    <source>
        <dbReference type="ARBA" id="ARBA00022824"/>
    </source>
</evidence>
<evidence type="ECO:0000256" key="2">
    <source>
        <dbReference type="ARBA" id="ARBA00022729"/>
    </source>
</evidence>
<gene>
    <name evidence="8" type="ORF">MIND_01273800</name>
</gene>
<dbReference type="Gene3D" id="2.60.130.10">
    <property type="entry name" value="Aromatic compound dioxygenase"/>
    <property type="match status" value="1"/>
</dbReference>
<keyword evidence="3" id="KW-0256">Endoplasmic reticulum</keyword>
<reference evidence="8" key="1">
    <citation type="submission" date="2020-05" db="EMBL/GenBank/DDBJ databases">
        <title>Mycena genomes resolve the evolution of fungal bioluminescence.</title>
        <authorList>
            <person name="Tsai I.J."/>
        </authorList>
    </citation>
    <scope>NUCLEOTIDE SEQUENCE</scope>
    <source>
        <strain evidence="8">171206Taipei</strain>
    </source>
</reference>
<dbReference type="SMART" id="SM00271">
    <property type="entry name" value="DnaJ"/>
    <property type="match status" value="1"/>
</dbReference>
<dbReference type="InterPro" id="IPR015889">
    <property type="entry name" value="Intradiol_dOase_core"/>
</dbReference>
<name>A0A8H6S263_9AGAR</name>
<dbReference type="GeneID" id="59351730"/>
<keyword evidence="4" id="KW-0802">TPR repeat</keyword>
<evidence type="ECO:0000259" key="7">
    <source>
        <dbReference type="PROSITE" id="PS50076"/>
    </source>
</evidence>
<dbReference type="Gene3D" id="1.25.40.10">
    <property type="entry name" value="Tetratricopeptide repeat domain"/>
    <property type="match status" value="1"/>
</dbReference>
<dbReference type="SMART" id="SM00028">
    <property type="entry name" value="TPR"/>
    <property type="match status" value="3"/>
</dbReference>
<dbReference type="InterPro" id="IPR019734">
    <property type="entry name" value="TPR_rpt"/>
</dbReference>
<accession>A0A8H6S263</accession>
<dbReference type="GO" id="GO:0016702">
    <property type="term" value="F:oxidoreductase activity, acting on single donors with incorporation of molecular oxygen, incorporation of two atoms of oxygen"/>
    <property type="evidence" value="ECO:0007669"/>
    <property type="project" value="InterPro"/>
</dbReference>
<feature type="repeat" description="TPR" evidence="4">
    <location>
        <begin position="318"/>
        <end position="351"/>
    </location>
</feature>
<dbReference type="EMBL" id="JACAZF010000013">
    <property type="protein sequence ID" value="KAF7291298.1"/>
    <property type="molecule type" value="Genomic_DNA"/>
</dbReference>
<dbReference type="PANTHER" id="PTHR44140:SF2">
    <property type="entry name" value="LD25575P"/>
    <property type="match status" value="1"/>
</dbReference>
<dbReference type="CDD" id="cd06257">
    <property type="entry name" value="DnaJ"/>
    <property type="match status" value="1"/>
</dbReference>
<dbReference type="AlphaFoldDB" id="A0A8H6S263"/>
<feature type="signal peptide" evidence="6">
    <location>
        <begin position="1"/>
        <end position="18"/>
    </location>
</feature>
<dbReference type="GO" id="GO:0051787">
    <property type="term" value="F:misfolded protein binding"/>
    <property type="evidence" value="ECO:0007669"/>
    <property type="project" value="TreeGrafter"/>
</dbReference>
<dbReference type="PANTHER" id="PTHR44140">
    <property type="entry name" value="LD25575P"/>
    <property type="match status" value="1"/>
</dbReference>
<dbReference type="InterPro" id="IPR011990">
    <property type="entry name" value="TPR-like_helical_dom_sf"/>
</dbReference>
<dbReference type="PRINTS" id="PR00625">
    <property type="entry name" value="JDOMAIN"/>
</dbReference>